<dbReference type="AlphaFoldDB" id="A0A9P4L5D2"/>
<feature type="region of interest" description="Disordered" evidence="1">
    <location>
        <begin position="1"/>
        <end position="25"/>
    </location>
</feature>
<accession>A0A9P4L5D2</accession>
<proteinExistence type="predicted"/>
<name>A0A9P4L5D2_9PLEO</name>
<evidence type="ECO:0000256" key="1">
    <source>
        <dbReference type="SAM" id="MobiDB-lite"/>
    </source>
</evidence>
<dbReference type="Proteomes" id="UP000800039">
    <property type="component" value="Unassembled WGS sequence"/>
</dbReference>
<sequence length="149" mass="17510">MTGTPDDMETELFSPASPKSDTSMSSAEVRRLVFERDELAAQLAPETWLENRLTEYIGDCRTIRFLTEEMERVKKERGSWEDFTRQVRKVFDEYNNDAVIKSWLDGRVDPDVPSVEIVARVQEFLKELDECRSQYLRGREAVHNDRSKW</sequence>
<comment type="caution">
    <text evidence="2">The sequence shown here is derived from an EMBL/GenBank/DDBJ whole genome shotgun (WGS) entry which is preliminary data.</text>
</comment>
<evidence type="ECO:0000313" key="2">
    <source>
        <dbReference type="EMBL" id="KAF1842227.1"/>
    </source>
</evidence>
<dbReference type="EMBL" id="ML976618">
    <property type="protein sequence ID" value="KAF1842227.1"/>
    <property type="molecule type" value="Genomic_DNA"/>
</dbReference>
<feature type="compositionally biased region" description="Acidic residues" evidence="1">
    <location>
        <begin position="1"/>
        <end position="10"/>
    </location>
</feature>
<keyword evidence="3" id="KW-1185">Reference proteome</keyword>
<organism evidence="2 3">
    <name type="scientific">Cucurbitaria berberidis CBS 394.84</name>
    <dbReference type="NCBI Taxonomy" id="1168544"/>
    <lineage>
        <taxon>Eukaryota</taxon>
        <taxon>Fungi</taxon>
        <taxon>Dikarya</taxon>
        <taxon>Ascomycota</taxon>
        <taxon>Pezizomycotina</taxon>
        <taxon>Dothideomycetes</taxon>
        <taxon>Pleosporomycetidae</taxon>
        <taxon>Pleosporales</taxon>
        <taxon>Pleosporineae</taxon>
        <taxon>Cucurbitariaceae</taxon>
        <taxon>Cucurbitaria</taxon>
    </lineage>
</organism>
<dbReference type="GeneID" id="63844300"/>
<gene>
    <name evidence="2" type="ORF">K460DRAFT_180733</name>
</gene>
<dbReference type="RefSeq" id="XP_040784790.1">
    <property type="nucleotide sequence ID" value="XM_040927048.1"/>
</dbReference>
<protein>
    <submittedName>
        <fullName evidence="2">Uncharacterized protein</fullName>
    </submittedName>
</protein>
<reference evidence="2" key="1">
    <citation type="submission" date="2020-01" db="EMBL/GenBank/DDBJ databases">
        <authorList>
            <consortium name="DOE Joint Genome Institute"/>
            <person name="Haridas S."/>
            <person name="Albert R."/>
            <person name="Binder M."/>
            <person name="Bloem J."/>
            <person name="Labutti K."/>
            <person name="Salamov A."/>
            <person name="Andreopoulos B."/>
            <person name="Baker S.E."/>
            <person name="Barry K."/>
            <person name="Bills G."/>
            <person name="Bluhm B.H."/>
            <person name="Cannon C."/>
            <person name="Castanera R."/>
            <person name="Culley D.E."/>
            <person name="Daum C."/>
            <person name="Ezra D."/>
            <person name="Gonzalez J.B."/>
            <person name="Henrissat B."/>
            <person name="Kuo A."/>
            <person name="Liang C."/>
            <person name="Lipzen A."/>
            <person name="Lutzoni F."/>
            <person name="Magnuson J."/>
            <person name="Mondo S."/>
            <person name="Nolan M."/>
            <person name="Ohm R."/>
            <person name="Pangilinan J."/>
            <person name="Park H.-J."/>
            <person name="Ramirez L."/>
            <person name="Alfaro M."/>
            <person name="Sun H."/>
            <person name="Tritt A."/>
            <person name="Yoshinaga Y."/>
            <person name="Zwiers L.-H."/>
            <person name="Turgeon B.G."/>
            <person name="Goodwin S.B."/>
            <person name="Spatafora J.W."/>
            <person name="Crous P.W."/>
            <person name="Grigoriev I.V."/>
        </authorList>
    </citation>
    <scope>NUCLEOTIDE SEQUENCE</scope>
    <source>
        <strain evidence="2">CBS 394.84</strain>
    </source>
</reference>
<evidence type="ECO:0000313" key="3">
    <source>
        <dbReference type="Proteomes" id="UP000800039"/>
    </source>
</evidence>